<evidence type="ECO:0000256" key="3">
    <source>
        <dbReference type="ARBA" id="ARBA00023125"/>
    </source>
</evidence>
<dbReference type="Gene3D" id="1.10.10.10">
    <property type="entry name" value="Winged helix-like DNA-binding domain superfamily/Winged helix DNA-binding domain"/>
    <property type="match status" value="1"/>
</dbReference>
<dbReference type="GO" id="GO:0006351">
    <property type="term" value="P:DNA-templated transcription"/>
    <property type="evidence" value="ECO:0007669"/>
    <property type="project" value="TreeGrafter"/>
</dbReference>
<reference evidence="6" key="1">
    <citation type="submission" date="2017-02" db="EMBL/GenBank/DDBJ databases">
        <title>Draft Genome Sequence of the Salt Water Bacterium Oceanospirillum linum ATCC 11336.</title>
        <authorList>
            <person name="Trachtenberg A.M."/>
            <person name="Carney J.G."/>
            <person name="Linnane J.D."/>
            <person name="Rheaume B.A."/>
            <person name="Pitts N.L."/>
            <person name="Mykles D.L."/>
            <person name="Maclea K.S."/>
        </authorList>
    </citation>
    <scope>NUCLEOTIDE SEQUENCE [LARGE SCALE GENOMIC DNA]</scope>
    <source>
        <strain evidence="6">ATCC 11336</strain>
    </source>
</reference>
<organism evidence="6 7">
    <name type="scientific">Oceanospirillum linum</name>
    <dbReference type="NCBI Taxonomy" id="966"/>
    <lineage>
        <taxon>Bacteria</taxon>
        <taxon>Pseudomonadati</taxon>
        <taxon>Pseudomonadota</taxon>
        <taxon>Gammaproteobacteria</taxon>
        <taxon>Oceanospirillales</taxon>
        <taxon>Oceanospirillaceae</taxon>
        <taxon>Oceanospirillum</taxon>
    </lineage>
</organism>
<keyword evidence="3" id="KW-0238">DNA-binding</keyword>
<keyword evidence="7" id="KW-1185">Reference proteome</keyword>
<evidence type="ECO:0000256" key="4">
    <source>
        <dbReference type="ARBA" id="ARBA00023163"/>
    </source>
</evidence>
<dbReference type="InterPro" id="IPR000847">
    <property type="entry name" value="LysR_HTH_N"/>
</dbReference>
<protein>
    <submittedName>
        <fullName evidence="6">LysR family transcriptional regulator</fullName>
    </submittedName>
</protein>
<proteinExistence type="inferred from homology"/>
<dbReference type="RefSeq" id="WP_078319917.1">
    <property type="nucleotide sequence ID" value="NZ_FXTS01000005.1"/>
</dbReference>
<dbReference type="SUPFAM" id="SSF46785">
    <property type="entry name" value="Winged helix' DNA-binding domain"/>
    <property type="match status" value="1"/>
</dbReference>
<dbReference type="Pfam" id="PF03466">
    <property type="entry name" value="LysR_substrate"/>
    <property type="match status" value="1"/>
</dbReference>
<dbReference type="InterPro" id="IPR005119">
    <property type="entry name" value="LysR_subst-bd"/>
</dbReference>
<accession>A0A1T1HAR5</accession>
<dbReference type="PROSITE" id="PS50931">
    <property type="entry name" value="HTH_LYSR"/>
    <property type="match status" value="1"/>
</dbReference>
<name>A0A1T1HAR5_OCELI</name>
<dbReference type="PANTHER" id="PTHR30537">
    <property type="entry name" value="HTH-TYPE TRANSCRIPTIONAL REGULATOR"/>
    <property type="match status" value="1"/>
</dbReference>
<dbReference type="SUPFAM" id="SSF53850">
    <property type="entry name" value="Periplasmic binding protein-like II"/>
    <property type="match status" value="1"/>
</dbReference>
<dbReference type="Pfam" id="PF00126">
    <property type="entry name" value="HTH_1"/>
    <property type="match status" value="1"/>
</dbReference>
<dbReference type="AlphaFoldDB" id="A0A1T1HAR5"/>
<dbReference type="InterPro" id="IPR036390">
    <property type="entry name" value="WH_DNA-bd_sf"/>
</dbReference>
<evidence type="ECO:0000256" key="2">
    <source>
        <dbReference type="ARBA" id="ARBA00023015"/>
    </source>
</evidence>
<sequence>MDQLKAMRYFVKVAEAGSFTKAAQHFDVPASSLSRRVADLENHLGAVLLKRSTRVVRLTEIGRLYLQQVRDILSRLEATDELVGSYQSKPMGHLKISATVGFGETLLLPLMDEFSDRYPEIVLDIELSDALSTLGRDDVDIAIRGGYVPDERVVAVKLRDNRFILAGSPAYLEREGMPAHAQDLKEHKGLFYRAPIGILPWISMINDEWQDVSPHKVAVSNAGRWLVDKASKGDGLLMLPRWALQSALDRGALLEIPLNPAVAVTRSEKLGIYLLYAQNRYQVPKVKAAVDFLVTRLFDHPD</sequence>
<gene>
    <name evidence="6" type="ORF">BTA35_0211245</name>
</gene>
<dbReference type="Proteomes" id="UP000190064">
    <property type="component" value="Unassembled WGS sequence"/>
</dbReference>
<feature type="domain" description="HTH lysR-type" evidence="5">
    <location>
        <begin position="1"/>
        <end position="59"/>
    </location>
</feature>
<dbReference type="GO" id="GO:0043565">
    <property type="term" value="F:sequence-specific DNA binding"/>
    <property type="evidence" value="ECO:0007669"/>
    <property type="project" value="TreeGrafter"/>
</dbReference>
<dbReference type="Gene3D" id="3.40.190.290">
    <property type="match status" value="1"/>
</dbReference>
<dbReference type="EMBL" id="MTSD02000004">
    <property type="protein sequence ID" value="OOV86866.1"/>
    <property type="molecule type" value="Genomic_DNA"/>
</dbReference>
<keyword evidence="2" id="KW-0805">Transcription regulation</keyword>
<dbReference type="CDD" id="cd08422">
    <property type="entry name" value="PBP2_CrgA_like"/>
    <property type="match status" value="1"/>
</dbReference>
<dbReference type="FunFam" id="1.10.10.10:FF:000001">
    <property type="entry name" value="LysR family transcriptional regulator"/>
    <property type="match status" value="1"/>
</dbReference>
<evidence type="ECO:0000313" key="7">
    <source>
        <dbReference type="Proteomes" id="UP000190064"/>
    </source>
</evidence>
<comment type="similarity">
    <text evidence="1">Belongs to the LysR transcriptional regulatory family.</text>
</comment>
<keyword evidence="4" id="KW-0804">Transcription</keyword>
<evidence type="ECO:0000313" key="6">
    <source>
        <dbReference type="EMBL" id="OOV86866.1"/>
    </source>
</evidence>
<dbReference type="STRING" id="966.BTA35_0211245"/>
<dbReference type="InterPro" id="IPR036388">
    <property type="entry name" value="WH-like_DNA-bd_sf"/>
</dbReference>
<evidence type="ECO:0000259" key="5">
    <source>
        <dbReference type="PROSITE" id="PS50931"/>
    </source>
</evidence>
<dbReference type="GO" id="GO:0003700">
    <property type="term" value="F:DNA-binding transcription factor activity"/>
    <property type="evidence" value="ECO:0007669"/>
    <property type="project" value="InterPro"/>
</dbReference>
<evidence type="ECO:0000256" key="1">
    <source>
        <dbReference type="ARBA" id="ARBA00009437"/>
    </source>
</evidence>
<dbReference type="PANTHER" id="PTHR30537:SF5">
    <property type="entry name" value="HTH-TYPE TRANSCRIPTIONAL ACTIVATOR TTDR-RELATED"/>
    <property type="match status" value="1"/>
</dbReference>
<dbReference type="InterPro" id="IPR058163">
    <property type="entry name" value="LysR-type_TF_proteobact-type"/>
</dbReference>
<comment type="caution">
    <text evidence="6">The sequence shown here is derived from an EMBL/GenBank/DDBJ whole genome shotgun (WGS) entry which is preliminary data.</text>
</comment>